<gene>
    <name evidence="1" type="ORF">DEBURN_LOCUS11692</name>
</gene>
<protein>
    <submittedName>
        <fullName evidence="1">2838_t:CDS:1</fullName>
    </submittedName>
</protein>
<sequence>MSDSSSSGPPRRSTRIQLVSQSNIQTQLKNQRNNPIKKVNKTAASFISKETTNIK</sequence>
<reference evidence="1" key="1">
    <citation type="submission" date="2021-06" db="EMBL/GenBank/DDBJ databases">
        <authorList>
            <person name="Kallberg Y."/>
            <person name="Tangrot J."/>
            <person name="Rosling A."/>
        </authorList>
    </citation>
    <scope>NUCLEOTIDE SEQUENCE</scope>
    <source>
        <strain evidence="1">AZ414A</strain>
    </source>
</reference>
<accession>A0A9N9DZ78</accession>
<name>A0A9N9DZ78_9GLOM</name>
<feature type="non-terminal residue" evidence="1">
    <location>
        <position position="55"/>
    </location>
</feature>
<proteinExistence type="predicted"/>
<dbReference type="AlphaFoldDB" id="A0A9N9DZ78"/>
<organism evidence="1 2">
    <name type="scientific">Diversispora eburnea</name>
    <dbReference type="NCBI Taxonomy" id="1213867"/>
    <lineage>
        <taxon>Eukaryota</taxon>
        <taxon>Fungi</taxon>
        <taxon>Fungi incertae sedis</taxon>
        <taxon>Mucoromycota</taxon>
        <taxon>Glomeromycotina</taxon>
        <taxon>Glomeromycetes</taxon>
        <taxon>Diversisporales</taxon>
        <taxon>Diversisporaceae</taxon>
        <taxon>Diversispora</taxon>
    </lineage>
</organism>
<comment type="caution">
    <text evidence="1">The sequence shown here is derived from an EMBL/GenBank/DDBJ whole genome shotgun (WGS) entry which is preliminary data.</text>
</comment>
<evidence type="ECO:0000313" key="1">
    <source>
        <dbReference type="EMBL" id="CAG8658609.1"/>
    </source>
</evidence>
<keyword evidence="2" id="KW-1185">Reference proteome</keyword>
<dbReference type="EMBL" id="CAJVPK010007911">
    <property type="protein sequence ID" value="CAG8658609.1"/>
    <property type="molecule type" value="Genomic_DNA"/>
</dbReference>
<evidence type="ECO:0000313" key="2">
    <source>
        <dbReference type="Proteomes" id="UP000789706"/>
    </source>
</evidence>
<dbReference type="Proteomes" id="UP000789706">
    <property type="component" value="Unassembled WGS sequence"/>
</dbReference>